<dbReference type="Proteomes" id="UP000239471">
    <property type="component" value="Unassembled WGS sequence"/>
</dbReference>
<evidence type="ECO:0000313" key="1">
    <source>
        <dbReference type="EMBL" id="PRR81238.1"/>
    </source>
</evidence>
<reference evidence="1 2" key="1">
    <citation type="submission" date="2018-03" db="EMBL/GenBank/DDBJ databases">
        <title>Genome sequence of Clostridium vincentii DSM 10228.</title>
        <authorList>
            <person name="Poehlein A."/>
            <person name="Daniel R."/>
        </authorList>
    </citation>
    <scope>NUCLEOTIDE SEQUENCE [LARGE SCALE GENOMIC DNA]</scope>
    <source>
        <strain evidence="1 2">DSM 10228</strain>
    </source>
</reference>
<comment type="caution">
    <text evidence="1">The sequence shown here is derived from an EMBL/GenBank/DDBJ whole genome shotgun (WGS) entry which is preliminary data.</text>
</comment>
<proteinExistence type="predicted"/>
<organism evidence="1 2">
    <name type="scientific">Clostridium vincentii</name>
    <dbReference type="NCBI Taxonomy" id="52704"/>
    <lineage>
        <taxon>Bacteria</taxon>
        <taxon>Bacillati</taxon>
        <taxon>Bacillota</taxon>
        <taxon>Clostridia</taxon>
        <taxon>Eubacteriales</taxon>
        <taxon>Clostridiaceae</taxon>
        <taxon>Clostridium</taxon>
    </lineage>
</organism>
<name>A0A2T0BBI3_9CLOT</name>
<dbReference type="AlphaFoldDB" id="A0A2T0BBI3"/>
<dbReference type="EMBL" id="PVXQ01000033">
    <property type="protein sequence ID" value="PRR81238.1"/>
    <property type="molecule type" value="Genomic_DNA"/>
</dbReference>
<dbReference type="RefSeq" id="WP_106060570.1">
    <property type="nucleotide sequence ID" value="NZ_PVXQ01000033.1"/>
</dbReference>
<evidence type="ECO:0000313" key="2">
    <source>
        <dbReference type="Proteomes" id="UP000239471"/>
    </source>
</evidence>
<protein>
    <submittedName>
        <fullName evidence="1">Uncharacterized protein</fullName>
    </submittedName>
</protein>
<sequence>MAKINSKNNNFLFSAKDVTSHIIYPLLVELVNSDREDLAKLVKQVDYLLVYTSTCIKQKDFKSAKESIKGAEEKLSILKEEKVDTSYLDHIYEGIKKKIK</sequence>
<dbReference type="OrthoDB" id="1935347at2"/>
<accession>A0A2T0BBI3</accession>
<keyword evidence="2" id="KW-1185">Reference proteome</keyword>
<gene>
    <name evidence="1" type="ORF">CLVI_26500</name>
</gene>